<organism evidence="2 3">
    <name type="scientific">Steinernema glaseri</name>
    <dbReference type="NCBI Taxonomy" id="37863"/>
    <lineage>
        <taxon>Eukaryota</taxon>
        <taxon>Metazoa</taxon>
        <taxon>Ecdysozoa</taxon>
        <taxon>Nematoda</taxon>
        <taxon>Chromadorea</taxon>
        <taxon>Rhabditida</taxon>
        <taxon>Tylenchina</taxon>
        <taxon>Panagrolaimomorpha</taxon>
        <taxon>Strongyloidoidea</taxon>
        <taxon>Steinernematidae</taxon>
        <taxon>Steinernema</taxon>
    </lineage>
</organism>
<feature type="transmembrane region" description="Helical" evidence="1">
    <location>
        <begin position="208"/>
        <end position="226"/>
    </location>
</feature>
<dbReference type="AlphaFoldDB" id="A0A1I7Y523"/>
<evidence type="ECO:0000256" key="1">
    <source>
        <dbReference type="SAM" id="Phobius"/>
    </source>
</evidence>
<accession>A0A1I7Y523</accession>
<evidence type="ECO:0000313" key="3">
    <source>
        <dbReference type="WBParaSite" id="L893_g12813.t1"/>
    </source>
</evidence>
<feature type="transmembrane region" description="Helical" evidence="1">
    <location>
        <begin position="164"/>
        <end position="187"/>
    </location>
</feature>
<name>A0A1I7Y523_9BILA</name>
<keyword evidence="1" id="KW-0812">Transmembrane</keyword>
<dbReference type="Proteomes" id="UP000095287">
    <property type="component" value="Unplaced"/>
</dbReference>
<feature type="transmembrane region" description="Helical" evidence="1">
    <location>
        <begin position="44"/>
        <end position="71"/>
    </location>
</feature>
<feature type="transmembrane region" description="Helical" evidence="1">
    <location>
        <begin position="246"/>
        <end position="266"/>
    </location>
</feature>
<dbReference type="WBParaSite" id="L893_g12813.t1">
    <property type="protein sequence ID" value="L893_g12813.t1"/>
    <property type="gene ID" value="L893_g12813"/>
</dbReference>
<reference evidence="3" key="1">
    <citation type="submission" date="2016-11" db="UniProtKB">
        <authorList>
            <consortium name="WormBaseParasite"/>
        </authorList>
    </citation>
    <scope>IDENTIFICATION</scope>
</reference>
<feature type="transmembrane region" description="Helical" evidence="1">
    <location>
        <begin position="6"/>
        <end position="32"/>
    </location>
</feature>
<proteinExistence type="predicted"/>
<keyword evidence="1" id="KW-1133">Transmembrane helix</keyword>
<sequence length="285" mass="31394">MTLVSSIVFYIAAIPLSTLAACLNLRLFFIFFKCKGGDKRQYSTLFLTLFVHLFFNAASISYSAFCLLGIVQGTWNPLVILWTGSCTFASVSAIGTCNCCISIDRIIAMRRPIQYGLRYSRWTQVATVVLMLTMYALASLRHHIAYVAPQSDIPAFSSIMSPVAVGPASLIKTILSFVNLILTILFIRETRVFLRRLKNTQVHLSIKAANQVVILQVITEALFMIFPDIIAVPLSFFGISLPAITGSIPTPLCAAYTFVCALLLTLKVRKEHLSQTSPVVAVKIG</sequence>
<evidence type="ECO:0000313" key="2">
    <source>
        <dbReference type="Proteomes" id="UP000095287"/>
    </source>
</evidence>
<keyword evidence="1" id="KW-0472">Membrane</keyword>
<feature type="transmembrane region" description="Helical" evidence="1">
    <location>
        <begin position="122"/>
        <end position="144"/>
    </location>
</feature>
<protein>
    <submittedName>
        <fullName evidence="3">Serpentine Receptor, class T</fullName>
    </submittedName>
</protein>
<keyword evidence="2" id="KW-1185">Reference proteome</keyword>
<feature type="transmembrane region" description="Helical" evidence="1">
    <location>
        <begin position="77"/>
        <end position="101"/>
    </location>
</feature>